<dbReference type="PANTHER" id="PTHR30349">
    <property type="entry name" value="PHAGE INTEGRASE-RELATED"/>
    <property type="match status" value="1"/>
</dbReference>
<dbReference type="GO" id="GO:0015074">
    <property type="term" value="P:DNA integration"/>
    <property type="evidence" value="ECO:0007669"/>
    <property type="project" value="UniProtKB-KW"/>
</dbReference>
<dbReference type="Pfam" id="PF26003">
    <property type="entry name" value="Integrase_N_phage"/>
    <property type="match status" value="1"/>
</dbReference>
<evidence type="ECO:0000313" key="8">
    <source>
        <dbReference type="EMBL" id="NKY17797.1"/>
    </source>
</evidence>
<dbReference type="EMBL" id="JAAXOQ010000005">
    <property type="protein sequence ID" value="NKY17797.1"/>
    <property type="molecule type" value="Genomic_DNA"/>
</dbReference>
<dbReference type="CDD" id="cd01189">
    <property type="entry name" value="INT_ICEBs1_C_like"/>
    <property type="match status" value="1"/>
</dbReference>
<dbReference type="InterPro" id="IPR013762">
    <property type="entry name" value="Integrase-like_cat_sf"/>
</dbReference>
<dbReference type="PROSITE" id="PS51898">
    <property type="entry name" value="TYR_RECOMBINASE"/>
    <property type="match status" value="1"/>
</dbReference>
<keyword evidence="9" id="KW-1185">Reference proteome</keyword>
<organism evidence="8 9">
    <name type="scientific">Tsukamurella spumae</name>
    <dbReference type="NCBI Taxonomy" id="44753"/>
    <lineage>
        <taxon>Bacteria</taxon>
        <taxon>Bacillati</taxon>
        <taxon>Actinomycetota</taxon>
        <taxon>Actinomycetes</taxon>
        <taxon>Mycobacteriales</taxon>
        <taxon>Tsukamurellaceae</taxon>
        <taxon>Tsukamurella</taxon>
    </lineage>
</organism>
<comment type="caution">
    <text evidence="8">The sequence shown here is derived from an EMBL/GenBank/DDBJ whole genome shotgun (WGS) entry which is preliminary data.</text>
</comment>
<evidence type="ECO:0000259" key="7">
    <source>
        <dbReference type="PROSITE" id="PS51900"/>
    </source>
</evidence>
<dbReference type="Pfam" id="PF00589">
    <property type="entry name" value="Phage_integrase"/>
    <property type="match status" value="1"/>
</dbReference>
<dbReference type="InterPro" id="IPR044068">
    <property type="entry name" value="CB"/>
</dbReference>
<reference evidence="8 9" key="1">
    <citation type="submission" date="2020-04" db="EMBL/GenBank/DDBJ databases">
        <title>MicrobeNet Type strains.</title>
        <authorList>
            <person name="Nicholson A.C."/>
        </authorList>
    </citation>
    <scope>NUCLEOTIDE SEQUENCE [LARGE SCALE GENOMIC DNA]</scope>
    <source>
        <strain evidence="8 9">DSM 44113</strain>
    </source>
</reference>
<sequence length="382" mass="41628">MTGKKRAFGTVRQLPSGRWQARYTGPDGLRYKAPTTFLTEKDAQAWITTEQADVIRNQWLPTAEDAVDVPFGEYAEAWLKDRDLKPTTRNLYRGILDQRILPTFASTPLAEITPEKVRRWHALVAPGKATAKAHAYALLRTILGTAAGDGLIDANPCKVKGAGTAVRKKAIRPATIDEVVAIADHMGKADPKYRVLVLLAAWTALRFGEAVELRRRDVRLVATKQDDETTTYSGTLFIRRAVTRVKGERIQGDPKAGSVRDVAIPPHLVPVVQKHLDDNVGEGPDALLFPAAKDPALTLSHTAMVKVFYPARKSAGREDLTFHGLRHTGATLAAQTGATLAELMARLGHTTSAAAMRYQHAAAGRDAEIARRLSALTEGPKS</sequence>
<dbReference type="RefSeq" id="WP_168544869.1">
    <property type="nucleotide sequence ID" value="NZ_BAAAKS010000033.1"/>
</dbReference>
<evidence type="ECO:0000259" key="6">
    <source>
        <dbReference type="PROSITE" id="PS51898"/>
    </source>
</evidence>
<keyword evidence="4" id="KW-0233">DNA recombination</keyword>
<dbReference type="GO" id="GO:0003677">
    <property type="term" value="F:DNA binding"/>
    <property type="evidence" value="ECO:0007669"/>
    <property type="project" value="UniProtKB-UniRule"/>
</dbReference>
<dbReference type="AlphaFoldDB" id="A0A846WX72"/>
<dbReference type="Pfam" id="PF14659">
    <property type="entry name" value="Phage_int_SAM_3"/>
    <property type="match status" value="1"/>
</dbReference>
<keyword evidence="2" id="KW-0229">DNA integration</keyword>
<protein>
    <submittedName>
        <fullName evidence="8">Site-specific integrase</fullName>
    </submittedName>
</protein>
<dbReference type="Proteomes" id="UP000582646">
    <property type="component" value="Unassembled WGS sequence"/>
</dbReference>
<dbReference type="PROSITE" id="PS51900">
    <property type="entry name" value="CB"/>
    <property type="match status" value="1"/>
</dbReference>
<dbReference type="InterPro" id="IPR011010">
    <property type="entry name" value="DNA_brk_join_enz"/>
</dbReference>
<proteinExistence type="inferred from homology"/>
<gene>
    <name evidence="8" type="ORF">HF999_05350</name>
</gene>
<dbReference type="InterPro" id="IPR010998">
    <property type="entry name" value="Integrase_recombinase_N"/>
</dbReference>
<feature type="domain" description="Core-binding (CB)" evidence="7">
    <location>
        <begin position="69"/>
        <end position="147"/>
    </location>
</feature>
<feature type="domain" description="Tyr recombinase" evidence="6">
    <location>
        <begin position="169"/>
        <end position="371"/>
    </location>
</feature>
<dbReference type="InterPro" id="IPR058717">
    <property type="entry name" value="Phage_L5_Integrase_N"/>
</dbReference>
<evidence type="ECO:0000256" key="2">
    <source>
        <dbReference type="ARBA" id="ARBA00022908"/>
    </source>
</evidence>
<evidence type="ECO:0000256" key="3">
    <source>
        <dbReference type="ARBA" id="ARBA00023125"/>
    </source>
</evidence>
<dbReference type="Gene3D" id="1.10.150.130">
    <property type="match status" value="1"/>
</dbReference>
<evidence type="ECO:0000256" key="1">
    <source>
        <dbReference type="ARBA" id="ARBA00008857"/>
    </source>
</evidence>
<evidence type="ECO:0000256" key="4">
    <source>
        <dbReference type="ARBA" id="ARBA00023172"/>
    </source>
</evidence>
<evidence type="ECO:0000256" key="5">
    <source>
        <dbReference type="PROSITE-ProRule" id="PRU01248"/>
    </source>
</evidence>
<dbReference type="GO" id="GO:0006310">
    <property type="term" value="P:DNA recombination"/>
    <property type="evidence" value="ECO:0007669"/>
    <property type="project" value="UniProtKB-KW"/>
</dbReference>
<dbReference type="InterPro" id="IPR004107">
    <property type="entry name" value="Integrase_SAM-like_N"/>
</dbReference>
<name>A0A846WX72_9ACTN</name>
<evidence type="ECO:0000313" key="9">
    <source>
        <dbReference type="Proteomes" id="UP000582646"/>
    </source>
</evidence>
<dbReference type="Gene3D" id="1.10.443.10">
    <property type="entry name" value="Intergrase catalytic core"/>
    <property type="match status" value="1"/>
</dbReference>
<keyword evidence="3 5" id="KW-0238">DNA-binding</keyword>
<dbReference type="InterPro" id="IPR002104">
    <property type="entry name" value="Integrase_catalytic"/>
</dbReference>
<dbReference type="InterPro" id="IPR050090">
    <property type="entry name" value="Tyrosine_recombinase_XerCD"/>
</dbReference>
<comment type="similarity">
    <text evidence="1">Belongs to the 'phage' integrase family.</text>
</comment>
<accession>A0A846WX72</accession>
<dbReference type="PANTHER" id="PTHR30349:SF64">
    <property type="entry name" value="PROPHAGE INTEGRASE INTD-RELATED"/>
    <property type="match status" value="1"/>
</dbReference>
<dbReference type="SUPFAM" id="SSF56349">
    <property type="entry name" value="DNA breaking-rejoining enzymes"/>
    <property type="match status" value="1"/>
</dbReference>